<proteinExistence type="predicted"/>
<dbReference type="AlphaFoldDB" id="B3E4I7"/>
<accession>B3E4I7</accession>
<protein>
    <recommendedName>
        <fullName evidence="3">Glycosyl transferase family 11</fullName>
    </recommendedName>
</protein>
<evidence type="ECO:0000313" key="1">
    <source>
        <dbReference type="EMBL" id="ACD94502.1"/>
    </source>
</evidence>
<dbReference type="EMBL" id="CP001089">
    <property type="protein sequence ID" value="ACD94502.1"/>
    <property type="molecule type" value="Genomic_DNA"/>
</dbReference>
<dbReference type="STRING" id="398767.Glov_0776"/>
<dbReference type="KEGG" id="glo:Glov_0776"/>
<dbReference type="eggNOG" id="ENOG5032IIJ">
    <property type="taxonomic scope" value="Bacteria"/>
</dbReference>
<evidence type="ECO:0000313" key="2">
    <source>
        <dbReference type="Proteomes" id="UP000002420"/>
    </source>
</evidence>
<gene>
    <name evidence="1" type="ordered locus">Glov_0776</name>
</gene>
<evidence type="ECO:0008006" key="3">
    <source>
        <dbReference type="Google" id="ProtNLM"/>
    </source>
</evidence>
<dbReference type="RefSeq" id="WP_012468858.1">
    <property type="nucleotide sequence ID" value="NC_010814.1"/>
</dbReference>
<organism evidence="1 2">
    <name type="scientific">Trichlorobacter lovleyi (strain ATCC BAA-1151 / DSM 17278 / SZ)</name>
    <name type="common">Geobacter lovleyi</name>
    <dbReference type="NCBI Taxonomy" id="398767"/>
    <lineage>
        <taxon>Bacteria</taxon>
        <taxon>Pseudomonadati</taxon>
        <taxon>Thermodesulfobacteriota</taxon>
        <taxon>Desulfuromonadia</taxon>
        <taxon>Geobacterales</taxon>
        <taxon>Geobacteraceae</taxon>
        <taxon>Trichlorobacter</taxon>
    </lineage>
</organism>
<dbReference type="OrthoDB" id="639736at2"/>
<keyword evidence="2" id="KW-1185">Reference proteome</keyword>
<dbReference type="Proteomes" id="UP000002420">
    <property type="component" value="Chromosome"/>
</dbReference>
<reference evidence="1 2" key="1">
    <citation type="submission" date="2008-05" db="EMBL/GenBank/DDBJ databases">
        <title>Complete sequence of chromosome of Geobacter lovleyi SZ.</title>
        <authorList>
            <consortium name="US DOE Joint Genome Institute"/>
            <person name="Lucas S."/>
            <person name="Copeland A."/>
            <person name="Lapidus A."/>
            <person name="Glavina del Rio T."/>
            <person name="Dalin E."/>
            <person name="Tice H."/>
            <person name="Bruce D."/>
            <person name="Goodwin L."/>
            <person name="Pitluck S."/>
            <person name="Chertkov O."/>
            <person name="Meincke L."/>
            <person name="Brettin T."/>
            <person name="Detter J.C."/>
            <person name="Han C."/>
            <person name="Tapia R."/>
            <person name="Kuske C.R."/>
            <person name="Schmutz J."/>
            <person name="Larimer F."/>
            <person name="Land M."/>
            <person name="Hauser L."/>
            <person name="Kyrpides N."/>
            <person name="Mikhailova N."/>
            <person name="Sung Y."/>
            <person name="Fletcher K.E."/>
            <person name="Ritalahti K.M."/>
            <person name="Loeffler F.E."/>
            <person name="Richardson P."/>
        </authorList>
    </citation>
    <scope>NUCLEOTIDE SEQUENCE [LARGE SCALE GENOMIC DNA]</scope>
    <source>
        <strain evidence="2">ATCC BAA-1151 / DSM 17278 / SZ</strain>
    </source>
</reference>
<sequence length="311" mass="34527">MPKLYIEEFVGITNRLETLPLAFAIQQEFGHDIVLDWRELDSFEVEGTRQGRVTWLTKLGAERVRNCDEAVFNGLRGKKILLRSLDGPPQRLDPIYMQIPPKLHLKQHLADAVRETFAKTAGRPVVGVHIRHGDFQVIDADSYRIDGYEWPAVPVWWYEKAMEALVRKNPEICFFLSCTGDPAAYESLMKNFDLITLNQASHYAYKNAGNDHHSLINPVADLFALACCPVVLATPISGYSHWAANVLGVPATCLVPLPGATRTTPAIGMVNIHGSRLPRWRAAGRTGSDTVALDDDLAGLELGQTADTGWL</sequence>
<dbReference type="Gene3D" id="3.40.50.11350">
    <property type="match status" value="1"/>
</dbReference>
<name>B3E4I7_TRIL1</name>
<dbReference type="HOGENOM" id="CLU_896471_0_0_7"/>